<accession>S3CTR2</accession>
<evidence type="ECO:0000313" key="3">
    <source>
        <dbReference type="Proteomes" id="UP000016923"/>
    </source>
</evidence>
<name>S3CTR2_OPHP1</name>
<gene>
    <name evidence="2" type="ORF">F503_05188</name>
</gene>
<protein>
    <submittedName>
        <fullName evidence="2">Uncharacterized protein</fullName>
    </submittedName>
</protein>
<sequence>MMAEIPSPDAISESAFSAALARYPAVIKAVSKAKSKPGQQTLEELDEFRYVSAPARFGLAGGETSREAMSLDDVKTLVAWKLKHGKFRPTLMKLVESNDKATVEKTVLEALSAYEAALPEAGKENQIQAHAHASTVAVRVLSRLRGIGPATASLLAAVHYPQKTIFFSDEAYAWLCGGSSSGYQRPSKYNDKEYAELTKAAAELMIRLDKSAQDVEQAAYVLINDDGSNKEKDEKNDKKDKKEKKETKDTAPKAKAHQESKSAKTKVEHTAKDNKRKEPPTDAAQTGSRRSSRLRSG</sequence>
<dbReference type="PANTHER" id="PTHR21521:SF0">
    <property type="entry name" value="AMUN, ISOFORM A"/>
    <property type="match status" value="1"/>
</dbReference>
<proteinExistence type="predicted"/>
<dbReference type="VEuPathDB" id="FungiDB:F503_05188"/>
<feature type="compositionally biased region" description="Basic and acidic residues" evidence="1">
    <location>
        <begin position="227"/>
        <end position="280"/>
    </location>
</feature>
<organism evidence="2 3">
    <name type="scientific">Ophiostoma piceae (strain UAMH 11346)</name>
    <name type="common">Sap stain fungus</name>
    <dbReference type="NCBI Taxonomy" id="1262450"/>
    <lineage>
        <taxon>Eukaryota</taxon>
        <taxon>Fungi</taxon>
        <taxon>Dikarya</taxon>
        <taxon>Ascomycota</taxon>
        <taxon>Pezizomycotina</taxon>
        <taxon>Sordariomycetes</taxon>
        <taxon>Sordariomycetidae</taxon>
        <taxon>Ophiostomatales</taxon>
        <taxon>Ophiostomataceae</taxon>
        <taxon>Ophiostoma</taxon>
    </lineage>
</organism>
<dbReference type="Proteomes" id="UP000016923">
    <property type="component" value="Unassembled WGS sequence"/>
</dbReference>
<dbReference type="STRING" id="1262450.S3CTR2"/>
<keyword evidence="3" id="KW-1185">Reference proteome</keyword>
<reference evidence="2 3" key="1">
    <citation type="journal article" date="2013" name="BMC Genomics">
        <title>The genome and transcriptome of the pine saprophyte Ophiostoma piceae, and a comparison with the bark beetle-associated pine pathogen Grosmannia clavigera.</title>
        <authorList>
            <person name="Haridas S."/>
            <person name="Wang Y."/>
            <person name="Lim L."/>
            <person name="Massoumi Alamouti S."/>
            <person name="Jackman S."/>
            <person name="Docking R."/>
            <person name="Robertson G."/>
            <person name="Birol I."/>
            <person name="Bohlmann J."/>
            <person name="Breuil C."/>
        </authorList>
    </citation>
    <scope>NUCLEOTIDE SEQUENCE [LARGE SCALE GENOMIC DNA]</scope>
    <source>
        <strain evidence="2 3">UAMH 11346</strain>
    </source>
</reference>
<dbReference type="OMA" id="NAKEYRM"/>
<evidence type="ECO:0000313" key="2">
    <source>
        <dbReference type="EMBL" id="EPE10093.1"/>
    </source>
</evidence>
<feature type="region of interest" description="Disordered" evidence="1">
    <location>
        <begin position="226"/>
        <end position="297"/>
    </location>
</feature>
<dbReference type="HOGENOM" id="CLU_048127_0_0_1"/>
<dbReference type="PANTHER" id="PTHR21521">
    <property type="entry name" value="AMUN, ISOFORM A"/>
    <property type="match status" value="1"/>
</dbReference>
<dbReference type="EMBL" id="KE148146">
    <property type="protein sequence ID" value="EPE10093.1"/>
    <property type="molecule type" value="Genomic_DNA"/>
</dbReference>
<dbReference type="eggNOG" id="ENOG502S729">
    <property type="taxonomic scope" value="Eukaryota"/>
</dbReference>
<dbReference type="AlphaFoldDB" id="S3CTR2"/>
<evidence type="ECO:0000256" key="1">
    <source>
        <dbReference type="SAM" id="MobiDB-lite"/>
    </source>
</evidence>
<dbReference type="OrthoDB" id="8249012at2759"/>